<dbReference type="AlphaFoldDB" id="A0A846HFV7"/>
<dbReference type="PROSITE" id="PS50110">
    <property type="entry name" value="RESPONSE_REGULATORY"/>
    <property type="match status" value="1"/>
</dbReference>
<feature type="modified residue" description="4-aspartylphosphate" evidence="2">
    <location>
        <position position="60"/>
    </location>
</feature>
<accession>A0A846HFV7</accession>
<dbReference type="InterPro" id="IPR050595">
    <property type="entry name" value="Bact_response_regulator"/>
</dbReference>
<dbReference type="GO" id="GO:0000160">
    <property type="term" value="P:phosphorelay signal transduction system"/>
    <property type="evidence" value="ECO:0007669"/>
    <property type="project" value="InterPro"/>
</dbReference>
<evidence type="ECO:0000256" key="2">
    <source>
        <dbReference type="PROSITE-ProRule" id="PRU00169"/>
    </source>
</evidence>
<dbReference type="Pfam" id="PF00072">
    <property type="entry name" value="Response_reg"/>
    <property type="match status" value="1"/>
</dbReference>
<dbReference type="EMBL" id="JTCM02000107">
    <property type="protein sequence ID" value="NEU76377.1"/>
    <property type="molecule type" value="Genomic_DNA"/>
</dbReference>
<dbReference type="PANTHER" id="PTHR44591:SF3">
    <property type="entry name" value="RESPONSE REGULATORY DOMAIN-CONTAINING PROTEIN"/>
    <property type="match status" value="1"/>
</dbReference>
<dbReference type="InterPro" id="IPR011006">
    <property type="entry name" value="CheY-like_superfamily"/>
</dbReference>
<keyword evidence="5" id="KW-1185">Reference proteome</keyword>
<sequence>MHYIKTSNSRRILVVDDLPDNLFLLQTLLEAEGYEVETADSGRAALTALQNCPANLVLLDVMMPDMNGCEVTQRIRQNQQLSHIPIVLITAFDQVDINEGLSVGANDFIRKPVDFEELLSRIKTLL</sequence>
<gene>
    <name evidence="4" type="ORF">PI95_028660</name>
</gene>
<name>A0A846HFV7_9CYAN</name>
<protein>
    <submittedName>
        <fullName evidence="4">Response regulator</fullName>
    </submittedName>
</protein>
<feature type="domain" description="Response regulatory" evidence="3">
    <location>
        <begin position="11"/>
        <end position="126"/>
    </location>
</feature>
<dbReference type="Gene3D" id="3.40.50.2300">
    <property type="match status" value="1"/>
</dbReference>
<proteinExistence type="predicted"/>
<dbReference type="SUPFAM" id="SSF52172">
    <property type="entry name" value="CheY-like"/>
    <property type="match status" value="1"/>
</dbReference>
<evidence type="ECO:0000313" key="4">
    <source>
        <dbReference type="EMBL" id="NEU76377.1"/>
    </source>
</evidence>
<evidence type="ECO:0000256" key="1">
    <source>
        <dbReference type="ARBA" id="ARBA00022553"/>
    </source>
</evidence>
<dbReference type="RefSeq" id="WP_039740036.1">
    <property type="nucleotide sequence ID" value="NZ_JTCM02000107.1"/>
</dbReference>
<dbReference type="PANTHER" id="PTHR44591">
    <property type="entry name" value="STRESS RESPONSE REGULATOR PROTEIN 1"/>
    <property type="match status" value="1"/>
</dbReference>
<evidence type="ECO:0000259" key="3">
    <source>
        <dbReference type="PROSITE" id="PS50110"/>
    </source>
</evidence>
<dbReference type="Proteomes" id="UP000031549">
    <property type="component" value="Unassembled WGS sequence"/>
</dbReference>
<dbReference type="SMART" id="SM00448">
    <property type="entry name" value="REC"/>
    <property type="match status" value="1"/>
</dbReference>
<evidence type="ECO:0000313" key="5">
    <source>
        <dbReference type="Proteomes" id="UP000031549"/>
    </source>
</evidence>
<keyword evidence="1 2" id="KW-0597">Phosphoprotein</keyword>
<dbReference type="InterPro" id="IPR001789">
    <property type="entry name" value="Sig_transdc_resp-reg_receiver"/>
</dbReference>
<comment type="caution">
    <text evidence="4">The sequence shown here is derived from an EMBL/GenBank/DDBJ whole genome shotgun (WGS) entry which is preliminary data.</text>
</comment>
<organism evidence="4 5">
    <name type="scientific">Hassallia byssoidea VB512170</name>
    <dbReference type="NCBI Taxonomy" id="1304833"/>
    <lineage>
        <taxon>Bacteria</taxon>
        <taxon>Bacillati</taxon>
        <taxon>Cyanobacteriota</taxon>
        <taxon>Cyanophyceae</taxon>
        <taxon>Nostocales</taxon>
        <taxon>Tolypothrichaceae</taxon>
        <taxon>Hassallia</taxon>
    </lineage>
</organism>
<reference evidence="4 5" key="1">
    <citation type="journal article" date="2015" name="Genome Announc.">
        <title>Draft Genome Sequence of Cyanobacterium Hassallia byssoidea Strain VB512170, Isolated from Monuments in India.</title>
        <authorList>
            <person name="Singh D."/>
            <person name="Chandrababunaidu M.M."/>
            <person name="Panda A."/>
            <person name="Sen D."/>
            <person name="Bhattacharyya S."/>
            <person name="Adhikary S.P."/>
            <person name="Tripathy S."/>
        </authorList>
    </citation>
    <scope>NUCLEOTIDE SEQUENCE [LARGE SCALE GENOMIC DNA]</scope>
    <source>
        <strain evidence="4 5">VB512170</strain>
    </source>
</reference>